<organism evidence="2 3">
    <name type="scientific">Microdochium trichocladiopsis</name>
    <dbReference type="NCBI Taxonomy" id="1682393"/>
    <lineage>
        <taxon>Eukaryota</taxon>
        <taxon>Fungi</taxon>
        <taxon>Dikarya</taxon>
        <taxon>Ascomycota</taxon>
        <taxon>Pezizomycotina</taxon>
        <taxon>Sordariomycetes</taxon>
        <taxon>Xylariomycetidae</taxon>
        <taxon>Xylariales</taxon>
        <taxon>Microdochiaceae</taxon>
        <taxon>Microdochium</taxon>
    </lineage>
</organism>
<dbReference type="PANTHER" id="PTHR37542:SF3">
    <property type="entry name" value="PRION-INHIBITION AND PROPAGATION HELO DOMAIN-CONTAINING PROTEIN"/>
    <property type="match status" value="1"/>
</dbReference>
<keyword evidence="3" id="KW-1185">Reference proteome</keyword>
<proteinExistence type="predicted"/>
<comment type="caution">
    <text evidence="2">The sequence shown here is derived from an EMBL/GenBank/DDBJ whole genome shotgun (WGS) entry which is preliminary data.</text>
</comment>
<reference evidence="2" key="1">
    <citation type="journal article" date="2021" name="Nat. Commun.">
        <title>Genetic determinants of endophytism in the Arabidopsis root mycobiome.</title>
        <authorList>
            <person name="Mesny F."/>
            <person name="Miyauchi S."/>
            <person name="Thiergart T."/>
            <person name="Pickel B."/>
            <person name="Atanasova L."/>
            <person name="Karlsson M."/>
            <person name="Huettel B."/>
            <person name="Barry K.W."/>
            <person name="Haridas S."/>
            <person name="Chen C."/>
            <person name="Bauer D."/>
            <person name="Andreopoulos W."/>
            <person name="Pangilinan J."/>
            <person name="LaButti K."/>
            <person name="Riley R."/>
            <person name="Lipzen A."/>
            <person name="Clum A."/>
            <person name="Drula E."/>
            <person name="Henrissat B."/>
            <person name="Kohler A."/>
            <person name="Grigoriev I.V."/>
            <person name="Martin F.M."/>
            <person name="Hacquard S."/>
        </authorList>
    </citation>
    <scope>NUCLEOTIDE SEQUENCE</scope>
    <source>
        <strain evidence="2">MPI-CAGE-CH-0230</strain>
    </source>
</reference>
<dbReference type="AlphaFoldDB" id="A0A9P8Y5C6"/>
<gene>
    <name evidence="2" type="ORF">B0I36DRAFT_364132</name>
</gene>
<protein>
    <recommendedName>
        <fullName evidence="1">Prion-inhibition and propagation HeLo domain-containing protein</fullName>
    </recommendedName>
</protein>
<accession>A0A9P8Y5C6</accession>
<name>A0A9P8Y5C6_9PEZI</name>
<dbReference type="Gene3D" id="1.20.120.1020">
    <property type="entry name" value="Prion-inhibition and propagation, HeLo domain"/>
    <property type="match status" value="1"/>
</dbReference>
<sequence length="452" mass="50240">MLDTIANSTSLISQVFHLYRHISSARSFSDATSALSALIAVEYFRFESWVQASGLITKDPLSGEPVVHDHSLRRCILLAADANWTTMDYQTVEEAILGILSEVYKCLEKINKLRGNSRVATTLFRDATLQREQSRAVSFFRKVTFGWSLVDDTSDKAKLDETLKTLKDLNDRLESMLPSPNRCGNGAEVARRYISLKMLSVAAEPTELQSIGKIMAAQAGHVDLYQEIHTTAVLKAQRLGGGISDSELKEVVREKDILVGAEPLFQERQTRTLCKLQSDGSTVLKRIATLAVLLKLGGHPYFKTLPGCHGYIPYTSRRFGLVLPLPPWADPNREPVALFSLLPSISRYSLESFGMTKRVNLNALPTLEDRYRLAHAIADGLLSLLSVSWVHKSFCSWNILLFRSRIGHGAIDFAQPLIVGFGVARHEMPGEVTHTHFGPGSRQMAWGSALWS</sequence>
<dbReference type="GeneID" id="70188452"/>
<dbReference type="Pfam" id="PF14479">
    <property type="entry name" value="HeLo"/>
    <property type="match status" value="1"/>
</dbReference>
<dbReference type="PANTHER" id="PTHR37542">
    <property type="entry name" value="HELO DOMAIN-CONTAINING PROTEIN-RELATED"/>
    <property type="match status" value="1"/>
</dbReference>
<evidence type="ECO:0000313" key="3">
    <source>
        <dbReference type="Proteomes" id="UP000756346"/>
    </source>
</evidence>
<dbReference type="RefSeq" id="XP_046011903.1">
    <property type="nucleotide sequence ID" value="XM_046158906.1"/>
</dbReference>
<dbReference type="InterPro" id="IPR029498">
    <property type="entry name" value="HeLo_dom"/>
</dbReference>
<dbReference type="InterPro" id="IPR038305">
    <property type="entry name" value="HeLo_sf"/>
</dbReference>
<dbReference type="EMBL" id="JAGTJQ010000006">
    <property type="protein sequence ID" value="KAH7029615.1"/>
    <property type="molecule type" value="Genomic_DNA"/>
</dbReference>
<evidence type="ECO:0000313" key="2">
    <source>
        <dbReference type="EMBL" id="KAH7029615.1"/>
    </source>
</evidence>
<dbReference type="OrthoDB" id="1911848at2759"/>
<evidence type="ECO:0000259" key="1">
    <source>
        <dbReference type="Pfam" id="PF14479"/>
    </source>
</evidence>
<dbReference type="Proteomes" id="UP000756346">
    <property type="component" value="Unassembled WGS sequence"/>
</dbReference>
<feature type="domain" description="Prion-inhibition and propagation HeLo" evidence="1">
    <location>
        <begin position="9"/>
        <end position="117"/>
    </location>
</feature>